<reference evidence="1 2" key="1">
    <citation type="journal article" date="2010" name="Nature">
        <title>Nitrite-driven anaerobic methane oxidation by oxygenic bacteria.</title>
        <authorList>
            <person name="Ettwig K.F."/>
            <person name="Butler M.K."/>
            <person name="Le Paslier D."/>
            <person name="Pelletier E."/>
            <person name="Mangenot S."/>
            <person name="Kuypers M.M.M."/>
            <person name="Schreiber F."/>
            <person name="Dutilh B.E."/>
            <person name="Zedelius J."/>
            <person name="de Beer D."/>
            <person name="Gloerich J."/>
            <person name="Wessels H.J.C.T."/>
            <person name="van Allen T."/>
            <person name="Luesken F."/>
            <person name="Wu M."/>
            <person name="van de Pas-Schoonen K.T."/>
            <person name="Op den Camp H.J.M."/>
            <person name="Janssen-Megens E.M."/>
            <person name="Francoijs K-J."/>
            <person name="Stunnenberg H."/>
            <person name="Weissenbach J."/>
            <person name="Jetten M.S.M."/>
            <person name="Strous M."/>
        </authorList>
    </citation>
    <scope>NUCLEOTIDE SEQUENCE [LARGE SCALE GENOMIC DNA]</scope>
</reference>
<proteinExistence type="predicted"/>
<organism evidence="1 2">
    <name type="scientific">Methylomirabilis oxygeniifera</name>
    <dbReference type="NCBI Taxonomy" id="671143"/>
    <lineage>
        <taxon>Bacteria</taxon>
        <taxon>Candidatus Methylomirabilota</taxon>
        <taxon>Candidatus Methylomirabilia</taxon>
        <taxon>Candidatus Methylomirabilales</taxon>
        <taxon>Candidatus Methylomirabilaceae</taxon>
        <taxon>Candidatus Methylomirabilis</taxon>
    </lineage>
</organism>
<name>D5MN80_METO1</name>
<dbReference type="AlphaFoldDB" id="D5MN80"/>
<evidence type="ECO:0000313" key="1">
    <source>
        <dbReference type="EMBL" id="CBE70222.1"/>
    </source>
</evidence>
<dbReference type="Proteomes" id="UP000006898">
    <property type="component" value="Chromosome"/>
</dbReference>
<dbReference type="KEGG" id="mox:DAMO_3149"/>
<accession>D5MN80</accession>
<dbReference type="EMBL" id="FP565575">
    <property type="protein sequence ID" value="CBE70222.1"/>
    <property type="molecule type" value="Genomic_DNA"/>
</dbReference>
<sequence>MLDIRYRIDRMKALNALRESGLNETQAQQLDELCRAQDEDGMLVLLEGAALSPPADKKLDILRRAKLVGERLTELSRIIPLPHEKIQELYPQIRDIKLAYERLTTEAERFTTRV</sequence>
<dbReference type="HOGENOM" id="CLU_2116539_0_0_0"/>
<dbReference type="STRING" id="671143.DAMO_3149"/>
<protein>
    <submittedName>
        <fullName evidence="1">Uncharacterized protein</fullName>
    </submittedName>
</protein>
<gene>
    <name evidence="1" type="ORF">DAMO_3149</name>
</gene>
<evidence type="ECO:0000313" key="2">
    <source>
        <dbReference type="Proteomes" id="UP000006898"/>
    </source>
</evidence>